<comment type="similarity">
    <text evidence="1 8">Belongs to the peptidase M4 family.</text>
</comment>
<feature type="region of interest" description="Disordered" evidence="9">
    <location>
        <begin position="381"/>
        <end position="460"/>
    </location>
</feature>
<dbReference type="Gene3D" id="1.10.390.10">
    <property type="entry name" value="Neutral Protease Domain 2"/>
    <property type="match status" value="1"/>
</dbReference>
<dbReference type="Gene3D" id="3.10.170.10">
    <property type="match status" value="1"/>
</dbReference>
<evidence type="ECO:0000256" key="3">
    <source>
        <dbReference type="ARBA" id="ARBA00022723"/>
    </source>
</evidence>
<keyword evidence="13" id="KW-1185">Reference proteome</keyword>
<gene>
    <name evidence="12" type="ORF">EV643_101517</name>
</gene>
<dbReference type="Proteomes" id="UP000295388">
    <property type="component" value="Unassembled WGS sequence"/>
</dbReference>
<evidence type="ECO:0000256" key="7">
    <source>
        <dbReference type="PIRSR" id="PIRSR623612-1"/>
    </source>
</evidence>
<comment type="cofactor">
    <cofactor evidence="8">
        <name>Zn(2+)</name>
        <dbReference type="ChEBI" id="CHEBI:29105"/>
    </cofactor>
</comment>
<keyword evidence="5 8" id="KW-0862">Zinc</keyword>
<feature type="domain" description="Peptidase M4" evidence="10">
    <location>
        <begin position="107"/>
        <end position="188"/>
    </location>
</feature>
<dbReference type="SUPFAM" id="SSF55486">
    <property type="entry name" value="Metalloproteases ('zincins'), catalytic domain"/>
    <property type="match status" value="1"/>
</dbReference>
<dbReference type="InterPro" id="IPR052759">
    <property type="entry name" value="Metalloprotease_M4"/>
</dbReference>
<feature type="compositionally biased region" description="Low complexity" evidence="9">
    <location>
        <begin position="42"/>
        <end position="78"/>
    </location>
</feature>
<dbReference type="GO" id="GO:0005576">
    <property type="term" value="C:extracellular region"/>
    <property type="evidence" value="ECO:0007669"/>
    <property type="project" value="UniProtKB-SubCell"/>
</dbReference>
<dbReference type="RefSeq" id="WP_133798276.1">
    <property type="nucleotide sequence ID" value="NZ_SNWQ01000001.1"/>
</dbReference>
<evidence type="ECO:0000313" key="13">
    <source>
        <dbReference type="Proteomes" id="UP000295388"/>
    </source>
</evidence>
<evidence type="ECO:0000256" key="5">
    <source>
        <dbReference type="ARBA" id="ARBA00022833"/>
    </source>
</evidence>
<dbReference type="InterPro" id="IPR001570">
    <property type="entry name" value="Peptidase_M4_C_domain"/>
</dbReference>
<evidence type="ECO:0000259" key="10">
    <source>
        <dbReference type="Pfam" id="PF01447"/>
    </source>
</evidence>
<evidence type="ECO:0000256" key="9">
    <source>
        <dbReference type="SAM" id="MobiDB-lite"/>
    </source>
</evidence>
<keyword evidence="8" id="KW-0964">Secreted</keyword>
<reference evidence="12 13" key="1">
    <citation type="submission" date="2019-03" db="EMBL/GenBank/DDBJ databases">
        <title>Genomic Encyclopedia of Type Strains, Phase III (KMG-III): the genomes of soil and plant-associated and newly described type strains.</title>
        <authorList>
            <person name="Whitman W."/>
        </authorList>
    </citation>
    <scope>NUCLEOTIDE SEQUENCE [LARGE SCALE GENOMIC DNA]</scope>
    <source>
        <strain evidence="12 13">VKM Ac-2527</strain>
    </source>
</reference>
<dbReference type="EMBL" id="SNWQ01000001">
    <property type="protein sequence ID" value="TDO54727.1"/>
    <property type="molecule type" value="Genomic_DNA"/>
</dbReference>
<keyword evidence="4 8" id="KW-0378">Hydrolase</keyword>
<dbReference type="EC" id="3.4.24.-" evidence="8"/>
<name>A0A4R6KUF5_9ACTN</name>
<dbReference type="AlphaFoldDB" id="A0A4R6KUF5"/>
<dbReference type="InterPro" id="IPR013856">
    <property type="entry name" value="Peptidase_M4_domain"/>
</dbReference>
<dbReference type="Pfam" id="PF01447">
    <property type="entry name" value="Peptidase_M4"/>
    <property type="match status" value="1"/>
</dbReference>
<dbReference type="GO" id="GO:0006508">
    <property type="term" value="P:proteolysis"/>
    <property type="evidence" value="ECO:0007669"/>
    <property type="project" value="UniProtKB-KW"/>
</dbReference>
<dbReference type="OrthoDB" id="291295at2"/>
<dbReference type="GO" id="GO:0046872">
    <property type="term" value="F:metal ion binding"/>
    <property type="evidence" value="ECO:0007669"/>
    <property type="project" value="UniProtKB-UniRule"/>
</dbReference>
<accession>A0A4R6KUF5</accession>
<evidence type="ECO:0000256" key="8">
    <source>
        <dbReference type="RuleBase" id="RU366073"/>
    </source>
</evidence>
<dbReference type="InterPro" id="IPR023612">
    <property type="entry name" value="Peptidase_M4"/>
</dbReference>
<keyword evidence="2 8" id="KW-0645">Protease</keyword>
<comment type="subcellular location">
    <subcellularLocation>
        <location evidence="8">Secreted</location>
    </subcellularLocation>
</comment>
<dbReference type="PRINTS" id="PR00730">
    <property type="entry name" value="THERMOLYSIN"/>
</dbReference>
<dbReference type="InterPro" id="IPR027268">
    <property type="entry name" value="Peptidase_M4/M1_CTD_sf"/>
</dbReference>
<feature type="region of interest" description="Disordered" evidence="9">
    <location>
        <begin position="31"/>
        <end position="80"/>
    </location>
</feature>
<evidence type="ECO:0000259" key="11">
    <source>
        <dbReference type="Pfam" id="PF02868"/>
    </source>
</evidence>
<sequence length="460" mass="48020">MTVHHIVPPYLLERLEQTADDPTLRARYRQSLDHDAMFRTRPAASTTEAPAAPTTEAPAAEGAEASEAQGEAAAPSPQRAIHDAEHETALPGNLVRSEGDPDVPDTAVNESYDGLGATWSLFHECFGRDSIDGAGVPLISTVHFDRDYVNAFWNGEQMVFGDGDGVIFRSFTSSIDITGHELTHGVVQHTAGLAYEGQAGALTESLCDVFGSLAKQHHLGQAGTEADWIIGAGIFTDGVAGVGIRSLAQPGSAYDDPRLGRDPQPSHMSDYVDTEDDNGGVHLNSGIPNHAFYLVATTLGGNAYEDPGRIWYTTLTSGDLPATCTFAQFAAATQQTAESLFGPESPQAQAVTTAWTQVGVLPTATPSRTESIDLMRAAQTGLDTSTPPAPASPTPTPTPTPTPPTPTPPTSTPPTSTPPTSTPPTPSDSAPSPPTPAPPSPPDSTPEPPATDEPPGETAN</sequence>
<feature type="domain" description="Peptidase M4 C-terminal" evidence="11">
    <location>
        <begin position="191"/>
        <end position="360"/>
    </location>
</feature>
<comment type="function">
    <text evidence="8">Extracellular zinc metalloprotease.</text>
</comment>
<evidence type="ECO:0000256" key="6">
    <source>
        <dbReference type="ARBA" id="ARBA00023049"/>
    </source>
</evidence>
<keyword evidence="3" id="KW-0479">Metal-binding</keyword>
<dbReference type="PANTHER" id="PTHR43579">
    <property type="match status" value="1"/>
</dbReference>
<dbReference type="GO" id="GO:0004222">
    <property type="term" value="F:metalloendopeptidase activity"/>
    <property type="evidence" value="ECO:0007669"/>
    <property type="project" value="UniProtKB-UniRule"/>
</dbReference>
<evidence type="ECO:0000313" key="12">
    <source>
        <dbReference type="EMBL" id="TDO54727.1"/>
    </source>
</evidence>
<dbReference type="PANTHER" id="PTHR43579:SF1">
    <property type="entry name" value="NEUTRAL METALLOPROTEINASE"/>
    <property type="match status" value="1"/>
</dbReference>
<protein>
    <recommendedName>
        <fullName evidence="8">Neutral metalloproteinase</fullName>
        <ecNumber evidence="8">3.4.24.-</ecNumber>
    </recommendedName>
</protein>
<dbReference type="Pfam" id="PF02868">
    <property type="entry name" value="Peptidase_M4_C"/>
    <property type="match status" value="1"/>
</dbReference>
<evidence type="ECO:0000256" key="2">
    <source>
        <dbReference type="ARBA" id="ARBA00022670"/>
    </source>
</evidence>
<proteinExistence type="inferred from homology"/>
<feature type="compositionally biased region" description="Pro residues" evidence="9">
    <location>
        <begin position="387"/>
        <end position="452"/>
    </location>
</feature>
<organism evidence="12 13">
    <name type="scientific">Kribbella caucasensis</name>
    <dbReference type="NCBI Taxonomy" id="2512215"/>
    <lineage>
        <taxon>Bacteria</taxon>
        <taxon>Bacillati</taxon>
        <taxon>Actinomycetota</taxon>
        <taxon>Actinomycetes</taxon>
        <taxon>Propionibacteriales</taxon>
        <taxon>Kribbellaceae</taxon>
        <taxon>Kribbella</taxon>
    </lineage>
</organism>
<feature type="active site" description="Proton donor" evidence="7">
    <location>
        <position position="282"/>
    </location>
</feature>
<feature type="active site" evidence="7">
    <location>
        <position position="181"/>
    </location>
</feature>
<evidence type="ECO:0000256" key="1">
    <source>
        <dbReference type="ARBA" id="ARBA00009388"/>
    </source>
</evidence>
<keyword evidence="6 8" id="KW-0482">Metalloprotease</keyword>
<comment type="caution">
    <text evidence="12">The sequence shown here is derived from an EMBL/GenBank/DDBJ whole genome shotgun (WGS) entry which is preliminary data.</text>
</comment>
<dbReference type="CDD" id="cd09597">
    <property type="entry name" value="M4_TLP"/>
    <property type="match status" value="1"/>
</dbReference>
<evidence type="ECO:0000256" key="4">
    <source>
        <dbReference type="ARBA" id="ARBA00022801"/>
    </source>
</evidence>